<dbReference type="InterPro" id="IPR006153">
    <property type="entry name" value="Cation/H_exchanger_TM"/>
</dbReference>
<keyword evidence="6" id="KW-0915">Sodium</keyword>
<evidence type="ECO:0000256" key="9">
    <source>
        <dbReference type="ARBA" id="ARBA00023201"/>
    </source>
</evidence>
<feature type="transmembrane region" description="Helical" evidence="10">
    <location>
        <begin position="113"/>
        <end position="131"/>
    </location>
</feature>
<dbReference type="Proteomes" id="UP000216454">
    <property type="component" value="Unassembled WGS sequence"/>
</dbReference>
<evidence type="ECO:0000256" key="10">
    <source>
        <dbReference type="SAM" id="Phobius"/>
    </source>
</evidence>
<name>A0A261ERM7_9BIFI</name>
<keyword evidence="4 10" id="KW-0812">Transmembrane</keyword>
<evidence type="ECO:0000256" key="8">
    <source>
        <dbReference type="ARBA" id="ARBA00023136"/>
    </source>
</evidence>
<feature type="transmembrane region" description="Helical" evidence="10">
    <location>
        <begin position="355"/>
        <end position="380"/>
    </location>
</feature>
<keyword evidence="9" id="KW-0739">Sodium transport</keyword>
<feature type="transmembrane region" description="Helical" evidence="10">
    <location>
        <begin position="276"/>
        <end position="298"/>
    </location>
</feature>
<comment type="caution">
    <text evidence="12">The sequence shown here is derived from an EMBL/GenBank/DDBJ whole genome shotgun (WGS) entry which is preliminary data.</text>
</comment>
<keyword evidence="3" id="KW-1003">Cell membrane</keyword>
<dbReference type="Pfam" id="PF00999">
    <property type="entry name" value="Na_H_Exchanger"/>
    <property type="match status" value="1"/>
</dbReference>
<keyword evidence="7" id="KW-0406">Ion transport</keyword>
<evidence type="ECO:0000256" key="2">
    <source>
        <dbReference type="ARBA" id="ARBA00022448"/>
    </source>
</evidence>
<evidence type="ECO:0000259" key="11">
    <source>
        <dbReference type="Pfam" id="PF00999"/>
    </source>
</evidence>
<evidence type="ECO:0000313" key="12">
    <source>
        <dbReference type="EMBL" id="OZG49513.1"/>
    </source>
</evidence>
<proteinExistence type="predicted"/>
<gene>
    <name evidence="12" type="ORF">PSSU_1337</name>
</gene>
<keyword evidence="8 10" id="KW-0472">Membrane</keyword>
<dbReference type="RefSeq" id="WP_094691653.1">
    <property type="nucleotide sequence ID" value="NZ_MWWQ01000014.1"/>
</dbReference>
<dbReference type="GO" id="GO:0051453">
    <property type="term" value="P:regulation of intracellular pH"/>
    <property type="evidence" value="ECO:0007669"/>
    <property type="project" value="TreeGrafter"/>
</dbReference>
<evidence type="ECO:0000256" key="5">
    <source>
        <dbReference type="ARBA" id="ARBA00022989"/>
    </source>
</evidence>
<feature type="domain" description="Cation/H+ exchanger transmembrane" evidence="11">
    <location>
        <begin position="17"/>
        <end position="415"/>
    </location>
</feature>
<keyword evidence="2" id="KW-0813">Transport</keyword>
<dbReference type="Gene3D" id="6.10.140.1330">
    <property type="match status" value="1"/>
</dbReference>
<evidence type="ECO:0000256" key="3">
    <source>
        <dbReference type="ARBA" id="ARBA00022475"/>
    </source>
</evidence>
<feature type="transmembrane region" description="Helical" evidence="10">
    <location>
        <begin position="6"/>
        <end position="24"/>
    </location>
</feature>
<feature type="transmembrane region" description="Helical" evidence="10">
    <location>
        <begin position="239"/>
        <end position="255"/>
    </location>
</feature>
<accession>A0A261ERM7</accession>
<keyword evidence="5 10" id="KW-1133">Transmembrane helix</keyword>
<feature type="transmembrane region" description="Helical" evidence="10">
    <location>
        <begin position="55"/>
        <end position="73"/>
    </location>
</feature>
<dbReference type="GO" id="GO:0005886">
    <property type="term" value="C:plasma membrane"/>
    <property type="evidence" value="ECO:0007669"/>
    <property type="project" value="UniProtKB-SubCell"/>
</dbReference>
<evidence type="ECO:0000256" key="6">
    <source>
        <dbReference type="ARBA" id="ARBA00023053"/>
    </source>
</evidence>
<comment type="subcellular location">
    <subcellularLocation>
        <location evidence="1">Cell membrane</location>
        <topology evidence="1">Multi-pass membrane protein</topology>
    </subcellularLocation>
</comment>
<evidence type="ECO:0000256" key="7">
    <source>
        <dbReference type="ARBA" id="ARBA00023065"/>
    </source>
</evidence>
<dbReference type="OrthoDB" id="9809206at2"/>
<sequence>MQSLSLVILVVTGVLVSSILERFIPRVSLPLVQVALGVMWYFTPFLPTVQLDSELFMVLFIAPLLFNAARSTSKPRLMRVLKQSLWLAIGLVFLCIIATGATLHAFWPQISMAAALALGAALAPTDAVAVTQMGRQAQLSERQMEILKGESLFNDAASIVSFEFAVTAALTGRFSPLEFTREVLVSFLGGIAFGFVMGKLIDSFVTMLRRHRLETTTNRITIEILSPFLIYYLSERMGLSPVLSVVAAGLAIGFHRRGVGSDIARVNLVSNSVWEFLEFTLNGAIFVLLGIQLPIILLDSLHNLPGNIGHIIAAALLLTVVSLAVRFVGVALMLRVTHSEMTGKRRQMTKERWHSALVMTFGGTKGAITISLVFTLPAALGLAEDNTPVRSLLWAIAAVFVLLSLVLTNIMLPALAPRGSQVSAQEMANANRLLLNTTIERLAQTDTTENHLAVQMVMRSYTYRVARLEGAQASKRHLENEHELRRETMEWEIQWLQGYAQRNESMAQAANDMAGRIRVSLDVERKLGVWRARQVWQRLTWLAKNVVGALRRRVGKMIPAVATVADATVSQDSVRLHNELLQATIDHLFDLVNDPRYDAACVTELMGEYRASLAATRLRGRTPEQREKLAAQIAQVRSEAFRIELETIRDLLDQQRITRDQAKTMRRNVHLMEADLGM</sequence>
<reference evidence="12 13" key="1">
    <citation type="journal article" date="2017" name="BMC Genomics">
        <title>Comparative genomic and phylogenomic analyses of the Bifidobacteriaceae family.</title>
        <authorList>
            <person name="Lugli G.A."/>
            <person name="Milani C."/>
            <person name="Turroni F."/>
            <person name="Duranti S."/>
            <person name="Mancabelli L."/>
            <person name="Mangifesta M."/>
            <person name="Ferrario C."/>
            <person name="Modesto M."/>
            <person name="Mattarelli P."/>
            <person name="Jiri K."/>
            <person name="van Sinderen D."/>
            <person name="Ventura M."/>
        </authorList>
    </citation>
    <scope>NUCLEOTIDE SEQUENCE [LARGE SCALE GENOMIC DNA]</scope>
    <source>
        <strain evidence="12 13">DSM 24744</strain>
    </source>
</reference>
<dbReference type="GO" id="GO:0015385">
    <property type="term" value="F:sodium:proton antiporter activity"/>
    <property type="evidence" value="ECO:0007669"/>
    <property type="project" value="InterPro"/>
</dbReference>
<dbReference type="InterPro" id="IPR018422">
    <property type="entry name" value="Cation/H_exchanger_CPA1"/>
</dbReference>
<protein>
    <submittedName>
        <fullName evidence="12">Sodium/hydrogen exchanger</fullName>
    </submittedName>
</protein>
<evidence type="ECO:0000313" key="13">
    <source>
        <dbReference type="Proteomes" id="UP000216454"/>
    </source>
</evidence>
<dbReference type="AlphaFoldDB" id="A0A261ERM7"/>
<dbReference type="PANTHER" id="PTHR10110">
    <property type="entry name" value="SODIUM/HYDROGEN EXCHANGER"/>
    <property type="match status" value="1"/>
</dbReference>
<feature type="transmembrane region" description="Helical" evidence="10">
    <location>
        <begin position="183"/>
        <end position="205"/>
    </location>
</feature>
<feature type="transmembrane region" description="Helical" evidence="10">
    <location>
        <begin position="85"/>
        <end position="107"/>
    </location>
</feature>
<dbReference type="GO" id="GO:0015386">
    <property type="term" value="F:potassium:proton antiporter activity"/>
    <property type="evidence" value="ECO:0007669"/>
    <property type="project" value="TreeGrafter"/>
</dbReference>
<dbReference type="PANTHER" id="PTHR10110:SF86">
    <property type="entry name" value="SODIUM_HYDROGEN EXCHANGER 7"/>
    <property type="match status" value="1"/>
</dbReference>
<keyword evidence="13" id="KW-1185">Reference proteome</keyword>
<organism evidence="12 13">
    <name type="scientific">Pseudoscardovia suis</name>
    <dbReference type="NCBI Taxonomy" id="987063"/>
    <lineage>
        <taxon>Bacteria</taxon>
        <taxon>Bacillati</taxon>
        <taxon>Actinomycetota</taxon>
        <taxon>Actinomycetes</taxon>
        <taxon>Bifidobacteriales</taxon>
        <taxon>Bifidobacteriaceae</taxon>
        <taxon>Pseudoscardovia</taxon>
    </lineage>
</organism>
<evidence type="ECO:0000256" key="4">
    <source>
        <dbReference type="ARBA" id="ARBA00022692"/>
    </source>
</evidence>
<feature type="transmembrane region" description="Helical" evidence="10">
    <location>
        <begin position="392"/>
        <end position="412"/>
    </location>
</feature>
<dbReference type="GO" id="GO:0098719">
    <property type="term" value="P:sodium ion import across plasma membrane"/>
    <property type="evidence" value="ECO:0007669"/>
    <property type="project" value="TreeGrafter"/>
</dbReference>
<evidence type="ECO:0000256" key="1">
    <source>
        <dbReference type="ARBA" id="ARBA00004651"/>
    </source>
</evidence>
<feature type="transmembrane region" description="Helical" evidence="10">
    <location>
        <begin position="310"/>
        <end position="334"/>
    </location>
</feature>
<dbReference type="EMBL" id="MWWQ01000014">
    <property type="protein sequence ID" value="OZG49513.1"/>
    <property type="molecule type" value="Genomic_DNA"/>
</dbReference>